<dbReference type="GO" id="GO:0005506">
    <property type="term" value="F:iron ion binding"/>
    <property type="evidence" value="ECO:0007669"/>
    <property type="project" value="InterPro"/>
</dbReference>
<dbReference type="Pfam" id="PF00067">
    <property type="entry name" value="p450"/>
    <property type="match status" value="1"/>
</dbReference>
<evidence type="ECO:0000256" key="1">
    <source>
        <dbReference type="SAM" id="Phobius"/>
    </source>
</evidence>
<reference evidence="3" key="1">
    <citation type="journal article" date="2016" name="Proc. Natl. Acad. Sci. U.S.A.">
        <title>Chromosome-level assembly of Arabidopsis thaliana Ler reveals the extent of translocation and inversion polymorphisms.</title>
        <authorList>
            <person name="Zapata L."/>
            <person name="Ding J."/>
            <person name="Willing E.M."/>
            <person name="Hartwig B."/>
            <person name="Bezdan D."/>
            <person name="Jiao W.B."/>
            <person name="Patel V."/>
            <person name="Velikkakam James G."/>
            <person name="Koornneef M."/>
            <person name="Ossowski S."/>
            <person name="Schneeberger K."/>
        </authorList>
    </citation>
    <scope>NUCLEOTIDE SEQUENCE [LARGE SCALE GENOMIC DNA]</scope>
    <source>
        <strain evidence="3">cv. Landsberg erecta</strain>
    </source>
</reference>
<keyword evidence="1" id="KW-0812">Transmembrane</keyword>
<organism evidence="2 3">
    <name type="scientific">Arabidopsis thaliana</name>
    <name type="common">Mouse-ear cress</name>
    <dbReference type="NCBI Taxonomy" id="3702"/>
    <lineage>
        <taxon>Eukaryota</taxon>
        <taxon>Viridiplantae</taxon>
        <taxon>Streptophyta</taxon>
        <taxon>Embryophyta</taxon>
        <taxon>Tracheophyta</taxon>
        <taxon>Spermatophyta</taxon>
        <taxon>Magnoliopsida</taxon>
        <taxon>eudicotyledons</taxon>
        <taxon>Gunneridae</taxon>
        <taxon>Pentapetalae</taxon>
        <taxon>rosids</taxon>
        <taxon>malvids</taxon>
        <taxon>Brassicales</taxon>
        <taxon>Brassicaceae</taxon>
        <taxon>Camelineae</taxon>
        <taxon>Arabidopsis</taxon>
    </lineage>
</organism>
<keyword evidence="1" id="KW-1133">Transmembrane helix</keyword>
<dbReference type="PANTHER" id="PTHR47951:SF10">
    <property type="entry name" value="CYTOCHROME P450, FAMILY 706, SUBFAMILY A, POLYPEPTIDE 3-RELATED"/>
    <property type="match status" value="1"/>
</dbReference>
<dbReference type="Proteomes" id="UP000078284">
    <property type="component" value="Chromosome 4"/>
</dbReference>
<dbReference type="PANTHER" id="PTHR47951">
    <property type="entry name" value="OS08G0547900 PROTEIN"/>
    <property type="match status" value="1"/>
</dbReference>
<dbReference type="InterPro" id="IPR036396">
    <property type="entry name" value="Cyt_P450_sf"/>
</dbReference>
<dbReference type="GO" id="GO:0004497">
    <property type="term" value="F:monooxygenase activity"/>
    <property type="evidence" value="ECO:0007669"/>
    <property type="project" value="InterPro"/>
</dbReference>
<sequence>MTDIFTFFTIQNRNDHFDFVLATIVISSVFWYIWVYVKSKRLFPPLPPGPRGLPIVGNLPFLHPELHTYFHSLAQKHGPVFKLWLGAKLTIVITSSEATRDILRTNDVIFANHDVPVAGSLSTYGGVDIVWSPYGLLKNNSQSHIRIS</sequence>
<accession>A0A178UY43</accession>
<name>A0A178UY43_ARATH</name>
<proteinExistence type="predicted"/>
<dbReference type="GO" id="GO:0016705">
    <property type="term" value="F:oxidoreductase activity, acting on paired donors, with incorporation or reduction of molecular oxygen"/>
    <property type="evidence" value="ECO:0007669"/>
    <property type="project" value="InterPro"/>
</dbReference>
<keyword evidence="1" id="KW-0472">Membrane</keyword>
<feature type="transmembrane region" description="Helical" evidence="1">
    <location>
        <begin position="19"/>
        <end position="37"/>
    </location>
</feature>
<gene>
    <name evidence="2" type="ordered locus">AXX17_At4g13880</name>
</gene>
<dbReference type="EMBL" id="LUHQ01000004">
    <property type="protein sequence ID" value="OAO98966.1"/>
    <property type="molecule type" value="Genomic_DNA"/>
</dbReference>
<dbReference type="Gene3D" id="1.10.630.10">
    <property type="entry name" value="Cytochrome P450"/>
    <property type="match status" value="1"/>
</dbReference>
<evidence type="ECO:0000313" key="2">
    <source>
        <dbReference type="EMBL" id="OAO98966.1"/>
    </source>
</evidence>
<evidence type="ECO:0000313" key="3">
    <source>
        <dbReference type="Proteomes" id="UP000078284"/>
    </source>
</evidence>
<dbReference type="InterPro" id="IPR001128">
    <property type="entry name" value="Cyt_P450"/>
</dbReference>
<dbReference type="AlphaFoldDB" id="A0A178UY43"/>
<dbReference type="ExpressionAtlas" id="A0A178UY43">
    <property type="expression patterns" value="baseline and differential"/>
</dbReference>
<comment type="caution">
    <text evidence="2">The sequence shown here is derived from an EMBL/GenBank/DDBJ whole genome shotgun (WGS) entry which is preliminary data.</text>
</comment>
<dbReference type="SUPFAM" id="SSF48264">
    <property type="entry name" value="Cytochrome P450"/>
    <property type="match status" value="1"/>
</dbReference>
<dbReference type="GO" id="GO:0020037">
    <property type="term" value="F:heme binding"/>
    <property type="evidence" value="ECO:0007669"/>
    <property type="project" value="InterPro"/>
</dbReference>
<protein>
    <submittedName>
        <fullName evidence="2">CYP706A7</fullName>
    </submittedName>
</protein>